<keyword evidence="3 6" id="KW-0812">Transmembrane</keyword>
<dbReference type="Proteomes" id="UP001262582">
    <property type="component" value="Unassembled WGS sequence"/>
</dbReference>
<comment type="subcellular location">
    <subcellularLocation>
        <location evidence="1">Cell membrane</location>
        <topology evidence="1">Multi-pass membrane protein</topology>
    </subcellularLocation>
</comment>
<dbReference type="InterPro" id="IPR025857">
    <property type="entry name" value="MacB_PCD"/>
</dbReference>
<protein>
    <submittedName>
        <fullName evidence="9">ABC transporter permease</fullName>
    </submittedName>
</protein>
<evidence type="ECO:0000313" key="9">
    <source>
        <dbReference type="EMBL" id="MDT0678608.1"/>
    </source>
</evidence>
<keyword evidence="4 6" id="KW-1133">Transmembrane helix</keyword>
<feature type="transmembrane region" description="Helical" evidence="6">
    <location>
        <begin position="426"/>
        <end position="447"/>
    </location>
</feature>
<keyword evidence="5 6" id="KW-0472">Membrane</keyword>
<gene>
    <name evidence="9" type="ORF">RM539_18690</name>
</gene>
<feature type="transmembrane region" description="Helical" evidence="6">
    <location>
        <begin position="378"/>
        <end position="405"/>
    </location>
</feature>
<evidence type="ECO:0000259" key="7">
    <source>
        <dbReference type="Pfam" id="PF02687"/>
    </source>
</evidence>
<organism evidence="9 10">
    <name type="scientific">Autumnicola musiva</name>
    <dbReference type="NCBI Taxonomy" id="3075589"/>
    <lineage>
        <taxon>Bacteria</taxon>
        <taxon>Pseudomonadati</taxon>
        <taxon>Bacteroidota</taxon>
        <taxon>Flavobacteriia</taxon>
        <taxon>Flavobacteriales</taxon>
        <taxon>Flavobacteriaceae</taxon>
        <taxon>Autumnicola</taxon>
    </lineage>
</organism>
<dbReference type="InterPro" id="IPR050250">
    <property type="entry name" value="Macrolide_Exporter_MacB"/>
</dbReference>
<evidence type="ECO:0000256" key="4">
    <source>
        <dbReference type="ARBA" id="ARBA00022989"/>
    </source>
</evidence>
<dbReference type="PANTHER" id="PTHR30572">
    <property type="entry name" value="MEMBRANE COMPONENT OF TRANSPORTER-RELATED"/>
    <property type="match status" value="1"/>
</dbReference>
<feature type="domain" description="MacB-like periplasmic core" evidence="8">
    <location>
        <begin position="435"/>
        <end position="629"/>
    </location>
</feature>
<dbReference type="PANTHER" id="PTHR30572:SF18">
    <property type="entry name" value="ABC-TYPE MACROLIDE FAMILY EXPORT SYSTEM PERMEASE COMPONENT 2"/>
    <property type="match status" value="1"/>
</dbReference>
<feature type="transmembrane region" description="Helical" evidence="6">
    <location>
        <begin position="332"/>
        <end position="358"/>
    </location>
</feature>
<evidence type="ECO:0000256" key="1">
    <source>
        <dbReference type="ARBA" id="ARBA00004651"/>
    </source>
</evidence>
<dbReference type="Pfam" id="PF12704">
    <property type="entry name" value="MacB_PCD"/>
    <property type="match status" value="2"/>
</dbReference>
<feature type="domain" description="ABC3 transporter permease C-terminal" evidence="7">
    <location>
        <begin position="669"/>
        <end position="782"/>
    </location>
</feature>
<feature type="domain" description="ABC3 transporter permease C-terminal" evidence="7">
    <location>
        <begin position="291"/>
        <end position="403"/>
    </location>
</feature>
<evidence type="ECO:0000256" key="3">
    <source>
        <dbReference type="ARBA" id="ARBA00022692"/>
    </source>
</evidence>
<reference evidence="9 10" key="1">
    <citation type="submission" date="2023-09" db="EMBL/GenBank/DDBJ databases">
        <authorList>
            <person name="Rey-Velasco X."/>
        </authorList>
    </citation>
    <scope>NUCLEOTIDE SEQUENCE [LARGE SCALE GENOMIC DNA]</scope>
    <source>
        <strain evidence="9 10">F117</strain>
    </source>
</reference>
<dbReference type="EMBL" id="JAVRHK010000027">
    <property type="protein sequence ID" value="MDT0678608.1"/>
    <property type="molecule type" value="Genomic_DNA"/>
</dbReference>
<evidence type="ECO:0000313" key="10">
    <source>
        <dbReference type="Proteomes" id="UP001262582"/>
    </source>
</evidence>
<feature type="transmembrane region" description="Helical" evidence="6">
    <location>
        <begin position="719"/>
        <end position="741"/>
    </location>
</feature>
<dbReference type="InterPro" id="IPR003838">
    <property type="entry name" value="ABC3_permease_C"/>
</dbReference>
<feature type="transmembrane region" description="Helical" evidence="6">
    <location>
        <begin position="667"/>
        <end position="691"/>
    </location>
</feature>
<evidence type="ECO:0000256" key="5">
    <source>
        <dbReference type="ARBA" id="ARBA00023136"/>
    </source>
</evidence>
<accession>A0ABU3DAQ4</accession>
<dbReference type="RefSeq" id="WP_311504942.1">
    <property type="nucleotide sequence ID" value="NZ_JAVRHK010000027.1"/>
</dbReference>
<keyword evidence="2" id="KW-1003">Cell membrane</keyword>
<dbReference type="Pfam" id="PF02687">
    <property type="entry name" value="FtsX"/>
    <property type="match status" value="2"/>
</dbReference>
<feature type="transmembrane region" description="Helical" evidence="6">
    <location>
        <begin position="753"/>
        <end position="773"/>
    </location>
</feature>
<comment type="caution">
    <text evidence="9">The sequence shown here is derived from an EMBL/GenBank/DDBJ whole genome shotgun (WGS) entry which is preliminary data.</text>
</comment>
<sequence length="790" mass="87967">MLKIHLKAAWRNLWKARFYNGLSLLGLSLGLTVAIFIAVWINSELNYNNIGDAENIFRVSSNFGTGENKQTWGSSVGPVAYYAKKEVPEVKNAARVSGNNWYRIFSGGGKNLEATGAALVDPEFFSLFDIHFLKGDKNKPFSGNSSVIITKAAAHKFFGSMDAIGKTITADYKETFTVVGIVENIPDNSSIQYEIFFPISIVAAEYNGEGFWESMDSDWGNFNFVTYLKLNQNASAAKVVEKLTKIQKAKDRNAHQEVTDPSYYLQPIKNMNLYSYGGNPRGIKTVRIFGVVLILILCIACINYVNLNTARAIQRAKEVSLRKLIGAEKKHLFFQFVTESFIFFLIATVLALGLIFLLAPSFNSIAAKNIDFSLFDAYLWKLILVVFAITLVASSIYPALLLSSFKPLEAIKGMAAPGVGAGNFRKILVCIQFVFSVILIISTIIIGKQLSYIKSKNPGYDRSQVLTFSMTSEMTEHRAAVKNEIGKIPAIEGISFSNNNLVKNGWTTGDTDWENKDPQSDIIVSPLGADENFIPLMKMELVQGRNFTGRALDSTRYILNEAAVRKTGIQDPIGKNFKLWETEGTIIGVVKDFNFTSMKNTIAPAVIYYDPEPYKIYVKTAAGKAGESIAALENIWKNYNEGYPFTYSFLDEDYESLYRADLRTGTLFNIFSILAIFVSCLGLFGLTTYTAELKKREIGIRKVLGASIAQITNLLSKDFLKLIFISSIIAIPVGWYLMQFWLQNFAYKTSLDWWIFAGAGLLTLGIALITVSFQSIKAALQNPVKSIRTE</sequence>
<feature type="transmembrane region" description="Helical" evidence="6">
    <location>
        <begin position="21"/>
        <end position="41"/>
    </location>
</feature>
<evidence type="ECO:0000256" key="6">
    <source>
        <dbReference type="SAM" id="Phobius"/>
    </source>
</evidence>
<keyword evidence="10" id="KW-1185">Reference proteome</keyword>
<name>A0ABU3DAQ4_9FLAO</name>
<evidence type="ECO:0000259" key="8">
    <source>
        <dbReference type="Pfam" id="PF12704"/>
    </source>
</evidence>
<feature type="domain" description="MacB-like periplasmic core" evidence="8">
    <location>
        <begin position="22"/>
        <end position="245"/>
    </location>
</feature>
<feature type="transmembrane region" description="Helical" evidence="6">
    <location>
        <begin position="288"/>
        <end position="307"/>
    </location>
</feature>
<proteinExistence type="predicted"/>
<evidence type="ECO:0000256" key="2">
    <source>
        <dbReference type="ARBA" id="ARBA00022475"/>
    </source>
</evidence>